<dbReference type="InterPro" id="IPR011009">
    <property type="entry name" value="Kinase-like_dom_sf"/>
</dbReference>
<dbReference type="EMBL" id="CAAE01014979">
    <property type="protein sequence ID" value="CAG06840.1"/>
    <property type="molecule type" value="Genomic_DNA"/>
</dbReference>
<dbReference type="InterPro" id="IPR017441">
    <property type="entry name" value="Protein_kinase_ATP_BS"/>
</dbReference>
<comment type="catalytic activity">
    <reaction evidence="8">
        <text>L-seryl-[protein] + ATP = O-phospho-L-seryl-[protein] + ADP + H(+)</text>
        <dbReference type="Rhea" id="RHEA:17989"/>
        <dbReference type="Rhea" id="RHEA-COMP:9863"/>
        <dbReference type="Rhea" id="RHEA-COMP:11604"/>
        <dbReference type="ChEBI" id="CHEBI:15378"/>
        <dbReference type="ChEBI" id="CHEBI:29999"/>
        <dbReference type="ChEBI" id="CHEBI:30616"/>
        <dbReference type="ChEBI" id="CHEBI:83421"/>
        <dbReference type="ChEBI" id="CHEBI:456216"/>
        <dbReference type="EC" id="2.7.11.1"/>
    </reaction>
</comment>
<evidence type="ECO:0000256" key="3">
    <source>
        <dbReference type="ARBA" id="ARBA00022679"/>
    </source>
</evidence>
<dbReference type="Gene3D" id="3.30.200.20">
    <property type="entry name" value="Phosphorylase Kinase, domain 1"/>
    <property type="match status" value="1"/>
</dbReference>
<reference evidence="13" key="2">
    <citation type="submission" date="2004-02" db="EMBL/GenBank/DDBJ databases">
        <authorList>
            <consortium name="Genoscope"/>
            <consortium name="Whitehead Institute Centre for Genome Research"/>
        </authorList>
    </citation>
    <scope>NUCLEOTIDE SEQUENCE</scope>
</reference>
<keyword evidence="3" id="KW-0808">Transferase</keyword>
<evidence type="ECO:0000256" key="10">
    <source>
        <dbReference type="RuleBase" id="RU000304"/>
    </source>
</evidence>
<dbReference type="GO" id="GO:0005524">
    <property type="term" value="F:ATP binding"/>
    <property type="evidence" value="ECO:0007669"/>
    <property type="project" value="UniProtKB-UniRule"/>
</dbReference>
<name>Q4RXP2_TETNG</name>
<evidence type="ECO:0000256" key="11">
    <source>
        <dbReference type="SAM" id="MobiDB-lite"/>
    </source>
</evidence>
<evidence type="ECO:0000256" key="8">
    <source>
        <dbReference type="ARBA" id="ARBA00048679"/>
    </source>
</evidence>
<dbReference type="SUPFAM" id="SSF56112">
    <property type="entry name" value="Protein kinase-like (PK-like)"/>
    <property type="match status" value="1"/>
</dbReference>
<proteinExistence type="inferred from homology"/>
<dbReference type="PROSITE" id="PS00107">
    <property type="entry name" value="PROTEIN_KINASE_ATP"/>
    <property type="match status" value="1"/>
</dbReference>
<dbReference type="OrthoDB" id="193931at2759"/>
<evidence type="ECO:0000313" key="13">
    <source>
        <dbReference type="EMBL" id="CAG06840.1"/>
    </source>
</evidence>
<comment type="catalytic activity">
    <reaction evidence="7">
        <text>L-threonyl-[protein] + ATP = O-phospho-L-threonyl-[protein] + ADP + H(+)</text>
        <dbReference type="Rhea" id="RHEA:46608"/>
        <dbReference type="Rhea" id="RHEA-COMP:11060"/>
        <dbReference type="Rhea" id="RHEA-COMP:11605"/>
        <dbReference type="ChEBI" id="CHEBI:15378"/>
        <dbReference type="ChEBI" id="CHEBI:30013"/>
        <dbReference type="ChEBI" id="CHEBI:30616"/>
        <dbReference type="ChEBI" id="CHEBI:61977"/>
        <dbReference type="ChEBI" id="CHEBI:456216"/>
        <dbReference type="EC" id="2.7.11.1"/>
    </reaction>
</comment>
<evidence type="ECO:0000256" key="5">
    <source>
        <dbReference type="ARBA" id="ARBA00022777"/>
    </source>
</evidence>
<feature type="domain" description="Protein kinase" evidence="12">
    <location>
        <begin position="1"/>
        <end position="254"/>
    </location>
</feature>
<accession>Q4RXP2</accession>
<dbReference type="Gene3D" id="1.10.510.10">
    <property type="entry name" value="Transferase(Phosphotransferase) domain 1"/>
    <property type="match status" value="1"/>
</dbReference>
<feature type="non-terminal residue" evidence="13">
    <location>
        <position position="1"/>
    </location>
</feature>
<comment type="caution">
    <text evidence="13">The sequence shown here is derived from an EMBL/GenBank/DDBJ whole genome shotgun (WGS) entry which is preliminary data.</text>
</comment>
<dbReference type="PANTHER" id="PTHR24346:SF93">
    <property type="entry name" value="NUAK FAMILY SNF1-LIKE KINASE 1"/>
    <property type="match status" value="1"/>
</dbReference>
<dbReference type="PROSITE" id="PS50011">
    <property type="entry name" value="PROTEIN_KINASE_DOM"/>
    <property type="match status" value="1"/>
</dbReference>
<evidence type="ECO:0000256" key="7">
    <source>
        <dbReference type="ARBA" id="ARBA00047899"/>
    </source>
</evidence>
<sequence length="492" mass="53647">KKQAVKRHHHKHNLKHRYEFLETLGKGTYGKVKKARESSGRLVAIKSIRKDKIKDEQDLVHIRREIEIMSAICHPHIITIYEGTAGGTDSALNGIVHRDLKLENILLDGGGHVKIADFGLSNLYRGDEYLQTFCGSPLYASPEIVNGRPYRGPEVDTWSLGVLLYTLVHGTMPFDGQNHQTLVQQISTGTYRKPSHPSGESGGLSAPPEVALSRLSTERAPPLGSDACGLIRWMLMVNPERRATIEEIAGHWWLNWGYQQLLTGGSADVVRQRSLRRSRKENNVSQTVHEAGADAPPSKSILKRRSSAKQKAPADSSSCSAGLADSAAPAGVLSTASLPRKGILKKPAEESGYYSSSPENSDSGLAGILKRNGKFSSGRMQEFGSLDQLAASLPRCRARPSGAISEDSILSSESFDQLDLPERVGPPARLETPAQPSMRGCVSADNLLDIQEDGSLEDGLMGPWTCYRSRVADSAFSITDCDHVTEAYKQAM</sequence>
<dbReference type="PANTHER" id="PTHR24346">
    <property type="entry name" value="MAP/MICROTUBULE AFFINITY-REGULATING KINASE"/>
    <property type="match status" value="1"/>
</dbReference>
<protein>
    <recommendedName>
        <fullName evidence="1">non-specific serine/threonine protein kinase</fullName>
        <ecNumber evidence="1">2.7.11.1</ecNumber>
    </recommendedName>
</protein>
<keyword evidence="5" id="KW-0418">Kinase</keyword>
<evidence type="ECO:0000259" key="12">
    <source>
        <dbReference type="PROSITE" id="PS50011"/>
    </source>
</evidence>
<feature type="binding site" evidence="9">
    <location>
        <position position="50"/>
    </location>
    <ligand>
        <name>ATP</name>
        <dbReference type="ChEBI" id="CHEBI:30616"/>
    </ligand>
</feature>
<evidence type="ECO:0000256" key="4">
    <source>
        <dbReference type="ARBA" id="ARBA00022741"/>
    </source>
</evidence>
<evidence type="ECO:0000256" key="2">
    <source>
        <dbReference type="ARBA" id="ARBA00022527"/>
    </source>
</evidence>
<comment type="similarity">
    <text evidence="10">Belongs to the protein kinase superfamily.</text>
</comment>
<organism evidence="13">
    <name type="scientific">Tetraodon nigroviridis</name>
    <name type="common">Spotted green pufferfish</name>
    <name type="synonym">Chelonodon nigroviridis</name>
    <dbReference type="NCBI Taxonomy" id="99883"/>
    <lineage>
        <taxon>Eukaryota</taxon>
        <taxon>Metazoa</taxon>
        <taxon>Chordata</taxon>
        <taxon>Craniata</taxon>
        <taxon>Vertebrata</taxon>
        <taxon>Euteleostomi</taxon>
        <taxon>Actinopterygii</taxon>
        <taxon>Neopterygii</taxon>
        <taxon>Teleostei</taxon>
        <taxon>Neoteleostei</taxon>
        <taxon>Acanthomorphata</taxon>
        <taxon>Eupercaria</taxon>
        <taxon>Tetraodontiformes</taxon>
        <taxon>Tetradontoidea</taxon>
        <taxon>Tetraodontidae</taxon>
        <taxon>Tetraodon</taxon>
    </lineage>
</organism>
<dbReference type="AlphaFoldDB" id="Q4RXP2"/>
<dbReference type="GO" id="GO:0050321">
    <property type="term" value="F:tau-protein kinase activity"/>
    <property type="evidence" value="ECO:0007669"/>
    <property type="project" value="TreeGrafter"/>
</dbReference>
<evidence type="ECO:0000256" key="6">
    <source>
        <dbReference type="ARBA" id="ARBA00022840"/>
    </source>
</evidence>
<keyword evidence="4 9" id="KW-0547">Nucleotide-binding</keyword>
<dbReference type="GO" id="GO:0000226">
    <property type="term" value="P:microtubule cytoskeleton organization"/>
    <property type="evidence" value="ECO:0007669"/>
    <property type="project" value="TreeGrafter"/>
</dbReference>
<keyword evidence="2 10" id="KW-0723">Serine/threonine-protein kinase</keyword>
<dbReference type="GO" id="GO:0035556">
    <property type="term" value="P:intracellular signal transduction"/>
    <property type="evidence" value="ECO:0007669"/>
    <property type="project" value="TreeGrafter"/>
</dbReference>
<dbReference type="SMART" id="SM00220">
    <property type="entry name" value="S_TKc"/>
    <property type="match status" value="1"/>
</dbReference>
<evidence type="ECO:0000256" key="9">
    <source>
        <dbReference type="PROSITE-ProRule" id="PRU10141"/>
    </source>
</evidence>
<feature type="region of interest" description="Disordered" evidence="11">
    <location>
        <begin position="275"/>
        <end position="323"/>
    </location>
</feature>
<dbReference type="Pfam" id="PF00069">
    <property type="entry name" value="Pkinase"/>
    <property type="match status" value="2"/>
</dbReference>
<gene>
    <name evidence="13" type="ORF">GSTENG00027338001</name>
</gene>
<keyword evidence="6 9" id="KW-0067">ATP-binding</keyword>
<dbReference type="PROSITE" id="PS00108">
    <property type="entry name" value="PROTEIN_KINASE_ST"/>
    <property type="match status" value="1"/>
</dbReference>
<dbReference type="EC" id="2.7.11.1" evidence="1"/>
<feature type="non-terminal residue" evidence="13">
    <location>
        <position position="492"/>
    </location>
</feature>
<reference evidence="13" key="1">
    <citation type="journal article" date="2004" name="Nature">
        <title>Genome duplication in the teleost fish Tetraodon nigroviridis reveals the early vertebrate proto-karyotype.</title>
        <authorList>
            <person name="Jaillon O."/>
            <person name="Aury J.-M."/>
            <person name="Brunet F."/>
            <person name="Petit J.-L."/>
            <person name="Stange-Thomann N."/>
            <person name="Mauceli E."/>
            <person name="Bouneau L."/>
            <person name="Fischer C."/>
            <person name="Ozouf-Costaz C."/>
            <person name="Bernot A."/>
            <person name="Nicaud S."/>
            <person name="Jaffe D."/>
            <person name="Fisher S."/>
            <person name="Lutfalla G."/>
            <person name="Dossat C."/>
            <person name="Segurens B."/>
            <person name="Dasilva C."/>
            <person name="Salanoubat M."/>
            <person name="Levy M."/>
            <person name="Boudet N."/>
            <person name="Castellano S."/>
            <person name="Anthouard V."/>
            <person name="Jubin C."/>
            <person name="Castelli V."/>
            <person name="Katinka M."/>
            <person name="Vacherie B."/>
            <person name="Biemont C."/>
            <person name="Skalli Z."/>
            <person name="Cattolico L."/>
            <person name="Poulain J."/>
            <person name="De Berardinis V."/>
            <person name="Cruaud C."/>
            <person name="Duprat S."/>
            <person name="Brottier P."/>
            <person name="Coutanceau J.-P."/>
            <person name="Gouzy J."/>
            <person name="Parra G."/>
            <person name="Lardier G."/>
            <person name="Chapple C."/>
            <person name="McKernan K.J."/>
            <person name="McEwan P."/>
            <person name="Bosak S."/>
            <person name="Kellis M."/>
            <person name="Volff J.-N."/>
            <person name="Guigo R."/>
            <person name="Zody M.C."/>
            <person name="Mesirov J."/>
            <person name="Lindblad-Toh K."/>
            <person name="Birren B."/>
            <person name="Nusbaum C."/>
            <person name="Kahn D."/>
            <person name="Robinson-Rechavi M."/>
            <person name="Laudet V."/>
            <person name="Schachter V."/>
            <person name="Quetier F."/>
            <person name="Saurin W."/>
            <person name="Scarpelli C."/>
            <person name="Wincker P."/>
            <person name="Lander E.S."/>
            <person name="Weissenbach J."/>
            <person name="Roest Crollius H."/>
        </authorList>
    </citation>
    <scope>NUCLEOTIDE SEQUENCE [LARGE SCALE GENOMIC DNA]</scope>
</reference>
<evidence type="ECO:0000256" key="1">
    <source>
        <dbReference type="ARBA" id="ARBA00012513"/>
    </source>
</evidence>
<dbReference type="InterPro" id="IPR000719">
    <property type="entry name" value="Prot_kinase_dom"/>
</dbReference>
<dbReference type="KEGG" id="tng:GSTEN00027338G001"/>
<dbReference type="GO" id="GO:0005737">
    <property type="term" value="C:cytoplasm"/>
    <property type="evidence" value="ECO:0007669"/>
    <property type="project" value="TreeGrafter"/>
</dbReference>
<dbReference type="InterPro" id="IPR008271">
    <property type="entry name" value="Ser/Thr_kinase_AS"/>
</dbReference>